<accession>A0A423NBW9</accession>
<keyword evidence="4" id="KW-1133">Transmembrane helix</keyword>
<evidence type="ECO:0000256" key="3">
    <source>
        <dbReference type="ARBA" id="ARBA00022692"/>
    </source>
</evidence>
<sequence length="382" mass="43854">MKPERTVMTNSSEESLLDYFSWNSCVSDKQKLFYVATPKVACTSLKWWFAELEGVAQAVREKKISSETDPELVIHDTLLAVAPNLLVRSEERLAQVISEGYFSFALVRNPYKRLFSAWQSKILLREPLQIEPYVSQAFLDCPVKVMSDVTAAFECFLEYLYAHEREGFKDSHWTPQYDLLQPLNFSYDFISKIEDTSELNAALRSHLGDAYVNPFTTARANESLIPYLPEFISPRSKALIDDLYAKDFEAFGYPTTVAPAKENFSQEQLTVALKGVELLHGRHQRISEIRQTFTEQVSSLLVDKQWLAEQRETWMEMAKSKENELLDLQAHHKEFVDQAELQWVKSQQLQAENEKLQHALEQAQTEVAALASEHVIEKGKGD</sequence>
<dbReference type="PANTHER" id="PTHR12137">
    <property type="entry name" value="CARBOHYDRATE SULFOTRANSFERASE"/>
    <property type="match status" value="1"/>
</dbReference>
<keyword evidence="3" id="KW-0812">Transmembrane</keyword>
<comment type="caution">
    <text evidence="9">The sequence shown here is derived from an EMBL/GenBank/DDBJ whole genome shotgun (WGS) entry which is preliminary data.</text>
</comment>
<gene>
    <name evidence="9" type="ORF">BK672_09435</name>
</gene>
<keyword evidence="8" id="KW-0175">Coiled coil</keyword>
<dbReference type="GO" id="GO:0016020">
    <property type="term" value="C:membrane"/>
    <property type="evidence" value="ECO:0007669"/>
    <property type="project" value="InterPro"/>
</dbReference>
<evidence type="ECO:0000256" key="5">
    <source>
        <dbReference type="ARBA" id="ARBA00023034"/>
    </source>
</evidence>
<reference evidence="9 10" key="1">
    <citation type="submission" date="2016-10" db="EMBL/GenBank/DDBJ databases">
        <title>Comparative genome analysis of multiple Pseudomonas spp. focuses on biocontrol and plant growth promoting traits.</title>
        <authorList>
            <person name="Tao X.-Y."/>
            <person name="Taylor C.G."/>
        </authorList>
    </citation>
    <scope>NUCLEOTIDE SEQUENCE [LARGE SCALE GENOMIC DNA]</scope>
    <source>
        <strain evidence="9 10">2F9</strain>
    </source>
</reference>
<dbReference type="GO" id="GO:0016051">
    <property type="term" value="P:carbohydrate biosynthetic process"/>
    <property type="evidence" value="ECO:0007669"/>
    <property type="project" value="InterPro"/>
</dbReference>
<feature type="coiled-coil region" evidence="8">
    <location>
        <begin position="346"/>
        <end position="373"/>
    </location>
</feature>
<evidence type="ECO:0000256" key="8">
    <source>
        <dbReference type="SAM" id="Coils"/>
    </source>
</evidence>
<dbReference type="GO" id="GO:0008146">
    <property type="term" value="F:sulfotransferase activity"/>
    <property type="evidence" value="ECO:0007669"/>
    <property type="project" value="InterPro"/>
</dbReference>
<proteinExistence type="predicted"/>
<dbReference type="Proteomes" id="UP000283650">
    <property type="component" value="Unassembled WGS sequence"/>
</dbReference>
<dbReference type="AlphaFoldDB" id="A0A423NBW9"/>
<dbReference type="EMBL" id="MOBY01000004">
    <property type="protein sequence ID" value="RON95726.1"/>
    <property type="molecule type" value="Genomic_DNA"/>
</dbReference>
<evidence type="ECO:0000256" key="4">
    <source>
        <dbReference type="ARBA" id="ARBA00022989"/>
    </source>
</evidence>
<keyword evidence="6" id="KW-0472">Membrane</keyword>
<evidence type="ECO:0000256" key="6">
    <source>
        <dbReference type="ARBA" id="ARBA00023136"/>
    </source>
</evidence>
<evidence type="ECO:0000313" key="10">
    <source>
        <dbReference type="Proteomes" id="UP000283650"/>
    </source>
</evidence>
<comment type="subcellular location">
    <subcellularLocation>
        <location evidence="1">Golgi apparatus membrane</location>
        <topology evidence="1">Single-pass type II membrane protein</topology>
    </subcellularLocation>
</comment>
<dbReference type="PANTHER" id="PTHR12137:SF54">
    <property type="entry name" value="CARBOHYDRATE SULFOTRANSFERASE"/>
    <property type="match status" value="1"/>
</dbReference>
<keyword evidence="2 9" id="KW-0808">Transferase</keyword>
<dbReference type="Pfam" id="PF03567">
    <property type="entry name" value="Sulfotransfer_2"/>
    <property type="match status" value="1"/>
</dbReference>
<evidence type="ECO:0000313" key="9">
    <source>
        <dbReference type="EMBL" id="RON95726.1"/>
    </source>
</evidence>
<name>A0A423NBW9_PSEFL</name>
<dbReference type="InterPro" id="IPR018011">
    <property type="entry name" value="Carb_sulfotrans_8-10"/>
</dbReference>
<organism evidence="9 10">
    <name type="scientific">Pseudomonas fluorescens</name>
    <dbReference type="NCBI Taxonomy" id="294"/>
    <lineage>
        <taxon>Bacteria</taxon>
        <taxon>Pseudomonadati</taxon>
        <taxon>Pseudomonadota</taxon>
        <taxon>Gammaproteobacteria</taxon>
        <taxon>Pseudomonadales</taxon>
        <taxon>Pseudomonadaceae</taxon>
        <taxon>Pseudomonas</taxon>
    </lineage>
</organism>
<protein>
    <submittedName>
        <fullName evidence="9">Sulfotransferase</fullName>
    </submittedName>
</protein>
<dbReference type="InterPro" id="IPR005331">
    <property type="entry name" value="Sulfotransferase"/>
</dbReference>
<keyword evidence="5" id="KW-0333">Golgi apparatus</keyword>
<evidence type="ECO:0000256" key="1">
    <source>
        <dbReference type="ARBA" id="ARBA00004323"/>
    </source>
</evidence>
<evidence type="ECO:0000256" key="7">
    <source>
        <dbReference type="ARBA" id="ARBA00023180"/>
    </source>
</evidence>
<keyword evidence="7" id="KW-0325">Glycoprotein</keyword>
<evidence type="ECO:0000256" key="2">
    <source>
        <dbReference type="ARBA" id="ARBA00022679"/>
    </source>
</evidence>